<evidence type="ECO:0000313" key="1">
    <source>
        <dbReference type="EMBL" id="GAB1300255.1"/>
    </source>
</evidence>
<dbReference type="Proteomes" id="UP001623349">
    <property type="component" value="Unassembled WGS sequence"/>
</dbReference>
<name>A0ABQ0FLY4_APOSI</name>
<protein>
    <submittedName>
        <fullName evidence="1">F-box only protein 40</fullName>
    </submittedName>
</protein>
<keyword evidence="2" id="KW-1185">Reference proteome</keyword>
<reference evidence="1 2" key="1">
    <citation type="submission" date="2024-08" db="EMBL/GenBank/DDBJ databases">
        <title>The draft genome of Apodemus speciosus.</title>
        <authorList>
            <person name="Nabeshima K."/>
            <person name="Suzuki S."/>
            <person name="Onuma M."/>
        </authorList>
    </citation>
    <scope>NUCLEOTIDE SEQUENCE [LARGE SCALE GENOMIC DNA]</scope>
    <source>
        <strain evidence="1">IB14-021</strain>
    </source>
</reference>
<organism evidence="1 2">
    <name type="scientific">Apodemus speciosus</name>
    <name type="common">Large Japanese field mouse</name>
    <dbReference type="NCBI Taxonomy" id="105296"/>
    <lineage>
        <taxon>Eukaryota</taxon>
        <taxon>Metazoa</taxon>
        <taxon>Chordata</taxon>
        <taxon>Craniata</taxon>
        <taxon>Vertebrata</taxon>
        <taxon>Euteleostomi</taxon>
        <taxon>Mammalia</taxon>
        <taxon>Eutheria</taxon>
        <taxon>Euarchontoglires</taxon>
        <taxon>Glires</taxon>
        <taxon>Rodentia</taxon>
        <taxon>Myomorpha</taxon>
        <taxon>Muroidea</taxon>
        <taxon>Muridae</taxon>
        <taxon>Murinae</taxon>
        <taxon>Apodemus</taxon>
    </lineage>
</organism>
<accession>A0ABQ0FLY4</accession>
<sequence length="41" mass="4527">MCQPQEQARESLVSTFRAPTTGQTLLKICTPLLLASQSYSK</sequence>
<gene>
    <name evidence="1" type="ORF">APTSU1_001549300</name>
</gene>
<proteinExistence type="predicted"/>
<dbReference type="EMBL" id="BAAFST010000016">
    <property type="protein sequence ID" value="GAB1300255.1"/>
    <property type="molecule type" value="Genomic_DNA"/>
</dbReference>
<evidence type="ECO:0000313" key="2">
    <source>
        <dbReference type="Proteomes" id="UP001623349"/>
    </source>
</evidence>
<comment type="caution">
    <text evidence="1">The sequence shown here is derived from an EMBL/GenBank/DDBJ whole genome shotgun (WGS) entry which is preliminary data.</text>
</comment>